<accession>A0A1R3L2S9</accession>
<evidence type="ECO:0000313" key="2">
    <source>
        <dbReference type="Proteomes" id="UP000187203"/>
    </source>
</evidence>
<organism evidence="1 2">
    <name type="scientific">Corchorus olitorius</name>
    <dbReference type="NCBI Taxonomy" id="93759"/>
    <lineage>
        <taxon>Eukaryota</taxon>
        <taxon>Viridiplantae</taxon>
        <taxon>Streptophyta</taxon>
        <taxon>Embryophyta</taxon>
        <taxon>Tracheophyta</taxon>
        <taxon>Spermatophyta</taxon>
        <taxon>Magnoliopsida</taxon>
        <taxon>eudicotyledons</taxon>
        <taxon>Gunneridae</taxon>
        <taxon>Pentapetalae</taxon>
        <taxon>rosids</taxon>
        <taxon>malvids</taxon>
        <taxon>Malvales</taxon>
        <taxon>Malvaceae</taxon>
        <taxon>Grewioideae</taxon>
        <taxon>Apeibeae</taxon>
        <taxon>Corchorus</taxon>
    </lineage>
</organism>
<keyword evidence="2" id="KW-1185">Reference proteome</keyword>
<dbReference type="AlphaFoldDB" id="A0A1R3L2S9"/>
<sequence>MTRLTRPSVRPPWFIARDWCSGAGATALAVFGVTAWVRLAPDPVGAGLPAMTAVNSPSQSLRFGGPTSQLPQNSGLATRCTFANPAHIVVEQLVEEVVPQLAGNAFALDVGVAPGPLHGRFGQRRGGHGIAEEGVLAVAEPVLYRAQVVLVENHPFQHYPLPVQFDLDPGVEDFPRRHEVHERGHRAFLQALVDGEGPQPAGNAEGAEQGHQQVGLGVAVPQALGKNRRGGQAVGTGVVTEQDLVAAELVDGTGRLFRWQLPPAARVDEAGDRRCVEVEYFGAL</sequence>
<reference evidence="2" key="1">
    <citation type="submission" date="2013-09" db="EMBL/GenBank/DDBJ databases">
        <title>Corchorus olitorius genome sequencing.</title>
        <authorList>
            <person name="Alam M."/>
            <person name="Haque M.S."/>
            <person name="Islam M.S."/>
            <person name="Emdad E.M."/>
            <person name="Islam M.M."/>
            <person name="Ahmed B."/>
            <person name="Halim A."/>
            <person name="Hossen Q.M.M."/>
            <person name="Hossain M.Z."/>
            <person name="Ahmed R."/>
            <person name="Khan M.M."/>
            <person name="Islam R."/>
            <person name="Rashid M.M."/>
            <person name="Khan S.A."/>
            <person name="Rahman M.S."/>
            <person name="Alam M."/>
            <person name="Yahiya A.S."/>
            <person name="Khan M.S."/>
            <person name="Azam M.S."/>
            <person name="Haque T."/>
            <person name="Lashkar M.Z.H."/>
            <person name="Akhand A.I."/>
            <person name="Morshed G."/>
            <person name="Roy S."/>
            <person name="Uddin K.S."/>
            <person name="Rabeya T."/>
            <person name="Hossain A.S."/>
            <person name="Chowdhury A."/>
            <person name="Snigdha A.R."/>
            <person name="Mortoza M.S."/>
            <person name="Matin S.A."/>
            <person name="Hoque S.M.E."/>
            <person name="Islam M.K."/>
            <person name="Roy D.K."/>
            <person name="Haider R."/>
            <person name="Moosa M.M."/>
            <person name="Elias S.M."/>
            <person name="Hasan A.M."/>
            <person name="Jahan S."/>
            <person name="Shafiuddin M."/>
            <person name="Mahmood N."/>
            <person name="Shommy N.S."/>
        </authorList>
    </citation>
    <scope>NUCLEOTIDE SEQUENCE [LARGE SCALE GENOMIC DNA]</scope>
    <source>
        <strain evidence="2">cv. O-4</strain>
    </source>
</reference>
<proteinExistence type="predicted"/>
<dbReference type="Proteomes" id="UP000187203">
    <property type="component" value="Unassembled WGS sequence"/>
</dbReference>
<protein>
    <submittedName>
        <fullName evidence="1">Uncharacterized protein</fullName>
    </submittedName>
</protein>
<gene>
    <name evidence="1" type="ORF">COLO4_01312</name>
</gene>
<name>A0A1R3L2S9_9ROSI</name>
<dbReference type="EMBL" id="AWUE01003762">
    <property type="protein sequence ID" value="OMP13607.1"/>
    <property type="molecule type" value="Genomic_DNA"/>
</dbReference>
<evidence type="ECO:0000313" key="1">
    <source>
        <dbReference type="EMBL" id="OMP13607.1"/>
    </source>
</evidence>
<comment type="caution">
    <text evidence="1">The sequence shown here is derived from an EMBL/GenBank/DDBJ whole genome shotgun (WGS) entry which is preliminary data.</text>
</comment>